<dbReference type="KEGG" id="cyn:Cyan7425_1443"/>
<accession>B8HPF3</accession>
<dbReference type="Pfam" id="PF09720">
    <property type="entry name" value="Unstab_antitox"/>
    <property type="match status" value="1"/>
</dbReference>
<protein>
    <submittedName>
        <fullName evidence="1">Addiction module component, TIGR02574 family</fullName>
    </submittedName>
</protein>
<name>B8HPF3_CYAP4</name>
<evidence type="ECO:0000313" key="1">
    <source>
        <dbReference type="EMBL" id="ACL43814.1"/>
    </source>
</evidence>
<proteinExistence type="predicted"/>
<reference evidence="1" key="1">
    <citation type="submission" date="2009-01" db="EMBL/GenBank/DDBJ databases">
        <title>Complete sequence of chromosome Cyanothece sp. PCC 7425.</title>
        <authorList>
            <consortium name="US DOE Joint Genome Institute"/>
            <person name="Lucas S."/>
            <person name="Copeland A."/>
            <person name="Lapidus A."/>
            <person name="Glavina del Rio T."/>
            <person name="Dalin E."/>
            <person name="Tice H."/>
            <person name="Bruce D."/>
            <person name="Goodwin L."/>
            <person name="Pitluck S."/>
            <person name="Sims D."/>
            <person name="Meineke L."/>
            <person name="Brettin T."/>
            <person name="Detter J.C."/>
            <person name="Han C."/>
            <person name="Larimer F."/>
            <person name="Land M."/>
            <person name="Hauser L."/>
            <person name="Kyrpides N."/>
            <person name="Ovchinnikova G."/>
            <person name="Liberton M."/>
            <person name="Stoeckel J."/>
            <person name="Banerjee A."/>
            <person name="Singh A."/>
            <person name="Page L."/>
            <person name="Sato H."/>
            <person name="Zhao L."/>
            <person name="Sherman L."/>
            <person name="Pakrasi H."/>
            <person name="Richardson P."/>
        </authorList>
    </citation>
    <scope>NUCLEOTIDE SEQUENCE</scope>
    <source>
        <strain evidence="1">PCC 7425</strain>
    </source>
</reference>
<dbReference type="HOGENOM" id="CLU_185169_1_1_3"/>
<sequence length="75" mass="8680">MSNHPLLKVEISQLSIAERIQLAEDLWDSILEQQGELPLTDPQKQELDRRLENYQQDAASGSTWEEVKQRLGFSQ</sequence>
<dbReference type="NCBIfam" id="TIGR02574">
    <property type="entry name" value="stabl_TIGR02574"/>
    <property type="match status" value="1"/>
</dbReference>
<dbReference type="OrthoDB" id="8909055at2"/>
<dbReference type="EMBL" id="CP001344">
    <property type="protein sequence ID" value="ACL43814.1"/>
    <property type="molecule type" value="Genomic_DNA"/>
</dbReference>
<dbReference type="eggNOG" id="ENOG50315J9">
    <property type="taxonomic scope" value="Bacteria"/>
</dbReference>
<dbReference type="InterPro" id="IPR013406">
    <property type="entry name" value="CHP02574_addiction_mod"/>
</dbReference>
<organism evidence="1">
    <name type="scientific">Cyanothece sp. (strain PCC 7425 / ATCC 29141)</name>
    <dbReference type="NCBI Taxonomy" id="395961"/>
    <lineage>
        <taxon>Bacteria</taxon>
        <taxon>Bacillati</taxon>
        <taxon>Cyanobacteriota</taxon>
        <taxon>Cyanophyceae</taxon>
        <taxon>Gomontiellales</taxon>
        <taxon>Cyanothecaceae</taxon>
        <taxon>Cyanothece</taxon>
    </lineage>
</organism>
<dbReference type="STRING" id="395961.Cyan7425_1443"/>
<dbReference type="AlphaFoldDB" id="B8HPF3"/>
<gene>
    <name evidence="1" type="ordered locus">Cyan7425_1443</name>
</gene>